<evidence type="ECO:0000259" key="14">
    <source>
        <dbReference type="Pfam" id="PF02782"/>
    </source>
</evidence>
<comment type="activity regulation">
    <text evidence="11">Activated by phosphorylation and inhibited by fructose 1,6-bisphosphate (FBP).</text>
</comment>
<evidence type="ECO:0000256" key="2">
    <source>
        <dbReference type="ARBA" id="ARBA00009156"/>
    </source>
</evidence>
<feature type="binding site" evidence="11">
    <location>
        <position position="82"/>
    </location>
    <ligand>
        <name>glycerol</name>
        <dbReference type="ChEBI" id="CHEBI:17754"/>
    </ligand>
</feature>
<dbReference type="GO" id="GO:0006072">
    <property type="term" value="P:glycerol-3-phosphate metabolic process"/>
    <property type="evidence" value="ECO:0007669"/>
    <property type="project" value="InterPro"/>
</dbReference>
<feature type="binding site" evidence="11">
    <location>
        <position position="244"/>
    </location>
    <ligand>
        <name>glycerol</name>
        <dbReference type="ChEBI" id="CHEBI:17754"/>
    </ligand>
</feature>
<evidence type="ECO:0000256" key="6">
    <source>
        <dbReference type="ARBA" id="ARBA00022798"/>
    </source>
</evidence>
<dbReference type="HAMAP" id="MF_00186">
    <property type="entry name" value="Glycerol_kin"/>
    <property type="match status" value="1"/>
</dbReference>
<feature type="binding site" evidence="11">
    <location>
        <position position="265"/>
    </location>
    <ligand>
        <name>ADP</name>
        <dbReference type="ChEBI" id="CHEBI:456216"/>
    </ligand>
</feature>
<feature type="binding site" evidence="11">
    <location>
        <position position="82"/>
    </location>
    <ligand>
        <name>sn-glycerol 3-phosphate</name>
        <dbReference type="ChEBI" id="CHEBI:57597"/>
    </ligand>
</feature>
<feature type="domain" description="Carbohydrate kinase FGGY N-terminal" evidence="13">
    <location>
        <begin position="4"/>
        <end position="250"/>
    </location>
</feature>
<comment type="catalytic activity">
    <reaction evidence="8 11">
        <text>glycerol + ATP = sn-glycerol 3-phosphate + ADP + H(+)</text>
        <dbReference type="Rhea" id="RHEA:21644"/>
        <dbReference type="ChEBI" id="CHEBI:15378"/>
        <dbReference type="ChEBI" id="CHEBI:17754"/>
        <dbReference type="ChEBI" id="CHEBI:30616"/>
        <dbReference type="ChEBI" id="CHEBI:57597"/>
        <dbReference type="ChEBI" id="CHEBI:456216"/>
        <dbReference type="EC" id="2.7.1.30"/>
    </reaction>
</comment>
<evidence type="ECO:0000256" key="1">
    <source>
        <dbReference type="ARBA" id="ARBA00005190"/>
    </source>
</evidence>
<dbReference type="SUPFAM" id="SSF53067">
    <property type="entry name" value="Actin-like ATPase domain"/>
    <property type="match status" value="2"/>
</dbReference>
<evidence type="ECO:0000256" key="7">
    <source>
        <dbReference type="ARBA" id="ARBA00022840"/>
    </source>
</evidence>
<dbReference type="PROSITE" id="PS00445">
    <property type="entry name" value="FGGY_KINASES_2"/>
    <property type="match status" value="1"/>
</dbReference>
<dbReference type="FunFam" id="3.30.420.40:FF:000007">
    <property type="entry name" value="Glycerol kinase"/>
    <property type="match status" value="1"/>
</dbReference>
<feature type="binding site" evidence="11">
    <location>
        <position position="243"/>
    </location>
    <ligand>
        <name>glycerol</name>
        <dbReference type="ChEBI" id="CHEBI:17754"/>
    </ligand>
</feature>
<feature type="binding site" evidence="11">
    <location>
        <position position="12"/>
    </location>
    <ligand>
        <name>ATP</name>
        <dbReference type="ChEBI" id="CHEBI:30616"/>
    </ligand>
</feature>
<evidence type="ECO:0000256" key="4">
    <source>
        <dbReference type="ARBA" id="ARBA00022741"/>
    </source>
</evidence>
<feature type="binding site" evidence="11">
    <location>
        <position position="243"/>
    </location>
    <ligand>
        <name>sn-glycerol 3-phosphate</name>
        <dbReference type="ChEBI" id="CHEBI:57597"/>
    </ligand>
</feature>
<feature type="binding site" evidence="11">
    <location>
        <position position="83"/>
    </location>
    <ligand>
        <name>glycerol</name>
        <dbReference type="ChEBI" id="CHEBI:17754"/>
    </ligand>
</feature>
<feature type="binding site" evidence="11">
    <location>
        <position position="12"/>
    </location>
    <ligand>
        <name>sn-glycerol 3-phosphate</name>
        <dbReference type="ChEBI" id="CHEBI:57597"/>
    </ligand>
</feature>
<dbReference type="Pfam" id="PF00370">
    <property type="entry name" value="FGGY_N"/>
    <property type="match status" value="1"/>
</dbReference>
<keyword evidence="5 11" id="KW-0418">Kinase</keyword>
<dbReference type="NCBIfam" id="TIGR01311">
    <property type="entry name" value="glycerol_kin"/>
    <property type="match status" value="1"/>
</dbReference>
<keyword evidence="6 11" id="KW-0319">Glycerol metabolism</keyword>
<keyword evidence="4 11" id="KW-0547">Nucleotide-binding</keyword>
<evidence type="ECO:0000256" key="5">
    <source>
        <dbReference type="ARBA" id="ARBA00022777"/>
    </source>
</evidence>
<feature type="binding site" evidence="11">
    <location>
        <position position="409"/>
    </location>
    <ligand>
        <name>ADP</name>
        <dbReference type="ChEBI" id="CHEBI:456216"/>
    </ligand>
</feature>
<comment type="similarity">
    <text evidence="2 11 12">Belongs to the FGGY kinase family.</text>
</comment>
<evidence type="ECO:0000259" key="13">
    <source>
        <dbReference type="Pfam" id="PF00370"/>
    </source>
</evidence>
<organism evidence="15">
    <name type="scientific">Blautia glucerasea</name>
    <dbReference type="NCBI Taxonomy" id="536633"/>
    <lineage>
        <taxon>Bacteria</taxon>
        <taxon>Bacillati</taxon>
        <taxon>Bacillota</taxon>
        <taxon>Clostridia</taxon>
        <taxon>Lachnospirales</taxon>
        <taxon>Lachnospiraceae</taxon>
        <taxon>Blautia</taxon>
    </lineage>
</organism>
<dbReference type="GO" id="GO:0005524">
    <property type="term" value="F:ATP binding"/>
    <property type="evidence" value="ECO:0007669"/>
    <property type="project" value="UniProtKB-UniRule"/>
</dbReference>
<dbReference type="InterPro" id="IPR018483">
    <property type="entry name" value="Carb_kinase_FGGY_CS"/>
</dbReference>
<proteinExistence type="inferred from homology"/>
<dbReference type="NCBIfam" id="NF000756">
    <property type="entry name" value="PRK00047.1"/>
    <property type="match status" value="1"/>
</dbReference>
<dbReference type="InterPro" id="IPR018484">
    <property type="entry name" value="FGGY_N"/>
</dbReference>
<dbReference type="InterPro" id="IPR018485">
    <property type="entry name" value="FGGY_C"/>
</dbReference>
<reference evidence="15" key="1">
    <citation type="submission" date="2019-11" db="EMBL/GenBank/DDBJ databases">
        <authorList>
            <person name="Feng L."/>
        </authorList>
    </citation>
    <scope>NUCLEOTIDE SEQUENCE</scope>
    <source>
        <strain evidence="15">BgluceraseaLFYP119</strain>
    </source>
</reference>
<feature type="binding site" evidence="11">
    <location>
        <position position="409"/>
    </location>
    <ligand>
        <name>ATP</name>
        <dbReference type="ChEBI" id="CHEBI:30616"/>
    </ligand>
</feature>
<feature type="domain" description="Carbohydrate kinase FGGY C-terminal" evidence="14">
    <location>
        <begin position="260"/>
        <end position="448"/>
    </location>
</feature>
<dbReference type="InterPro" id="IPR005999">
    <property type="entry name" value="Glycerol_kin"/>
</dbReference>
<dbReference type="EMBL" id="CACRST010000018">
    <property type="protein sequence ID" value="VYT15723.1"/>
    <property type="molecule type" value="Genomic_DNA"/>
</dbReference>
<dbReference type="CDD" id="cd07786">
    <property type="entry name" value="FGGY_EcGK_like"/>
    <property type="match status" value="1"/>
</dbReference>
<feature type="binding site" evidence="11">
    <location>
        <position position="413"/>
    </location>
    <ligand>
        <name>ADP</name>
        <dbReference type="ChEBI" id="CHEBI:456216"/>
    </ligand>
</feature>
<sequence>MGKYVMAMDQGTTSSRCILFDREGNICSSAQKEFAQYYPKPGWVEHDPHEIWSSQMAVAIEAMGKIDADAGDIAAIGITNQRETTIIWDKRTGNPIYPAIVWQCRRTADRIEELKKDGFADKIREKTGLIPDAYFSGTKIQWILDYVEGAREAAERGDLLFGTVDTWLIWKLTKGQVHVTDYTNASRTMLFDIHKKQWDDEILERLRIPRSILPQVKPSSCIYGYTNENLIGGRIPISGAAGDQQSALFGQCCFSAGDVKNTYGTGCFLLMHTGDQAVRSENGLLTTIAVNPDGTPGYALEGSVFVAGAAIQWLRDEMQILKSAPESERYCLSVPDTNGVYVVPAFTGLGAPYWDQYARGAVLGLTRGAGKAHLIRATVESLAYQVTDVIHAMEMDSGMRLSSLRVDGGASANNFLMQFQSDLLDAQVVRPSCIETTALGAAYLAGLAVGFWKDAWEIRRNWKQEREFSPSITQEVRNKLLKGWKKAVACTFQWAKDE</sequence>
<feature type="binding site" evidence="11">
    <location>
        <position position="308"/>
    </location>
    <ligand>
        <name>ADP</name>
        <dbReference type="ChEBI" id="CHEBI:456216"/>
    </ligand>
</feature>
<evidence type="ECO:0000256" key="11">
    <source>
        <dbReference type="HAMAP-Rule" id="MF_00186"/>
    </source>
</evidence>
<dbReference type="RefSeq" id="WP_156354502.1">
    <property type="nucleotide sequence ID" value="NZ_CACRST010000018.1"/>
</dbReference>
<dbReference type="GO" id="GO:0019563">
    <property type="term" value="P:glycerol catabolic process"/>
    <property type="evidence" value="ECO:0007669"/>
    <property type="project" value="UniProtKB-UniRule"/>
</dbReference>
<feature type="binding site" evidence="11">
    <location>
        <position position="13"/>
    </location>
    <ligand>
        <name>ATP</name>
        <dbReference type="ChEBI" id="CHEBI:30616"/>
    </ligand>
</feature>
<feature type="binding site" evidence="11">
    <location>
        <position position="265"/>
    </location>
    <ligand>
        <name>ATP</name>
        <dbReference type="ChEBI" id="CHEBI:30616"/>
    </ligand>
</feature>
<name>A0A6N2UFL1_9FIRM</name>
<evidence type="ECO:0000256" key="10">
    <source>
        <dbReference type="ARBA" id="ARBA00063665"/>
    </source>
</evidence>
<dbReference type="PANTHER" id="PTHR10196">
    <property type="entry name" value="SUGAR KINASE"/>
    <property type="match status" value="1"/>
</dbReference>
<dbReference type="InterPro" id="IPR043129">
    <property type="entry name" value="ATPase_NBD"/>
</dbReference>
<feature type="binding site" evidence="11">
    <location>
        <position position="134"/>
    </location>
    <ligand>
        <name>sn-glycerol 3-phosphate</name>
        <dbReference type="ChEBI" id="CHEBI:57597"/>
    </ligand>
</feature>
<evidence type="ECO:0000256" key="12">
    <source>
        <dbReference type="RuleBase" id="RU003733"/>
    </source>
</evidence>
<feature type="binding site" evidence="11">
    <location>
        <position position="83"/>
    </location>
    <ligand>
        <name>sn-glycerol 3-phosphate</name>
        <dbReference type="ChEBI" id="CHEBI:57597"/>
    </ligand>
</feature>
<keyword evidence="7 11" id="KW-0067">ATP-binding</keyword>
<accession>A0A6N2UFL1</accession>
<dbReference type="PANTHER" id="PTHR10196:SF69">
    <property type="entry name" value="GLYCEROL KINASE"/>
    <property type="match status" value="1"/>
</dbReference>
<dbReference type="InterPro" id="IPR000577">
    <property type="entry name" value="Carb_kinase_FGGY"/>
</dbReference>
<dbReference type="AlphaFoldDB" id="A0A6N2UFL1"/>
<comment type="pathway">
    <text evidence="1 11">Polyol metabolism; glycerol degradation via glycerol kinase pathway; sn-glycerol 3-phosphate from glycerol: step 1/1.</text>
</comment>
<comment type="function">
    <text evidence="9 11">Key enzyme in the regulation of glycerol uptake and metabolism. Catalyzes the phosphorylation of glycerol to yield sn-glycerol 3-phosphate.</text>
</comment>
<dbReference type="FunFam" id="3.30.420.40:FF:000008">
    <property type="entry name" value="Glycerol kinase"/>
    <property type="match status" value="1"/>
</dbReference>
<protein>
    <recommendedName>
        <fullName evidence="11">Glycerol kinase</fullName>
        <ecNumber evidence="11">2.7.1.30</ecNumber>
    </recommendedName>
    <alternativeName>
        <fullName evidence="11">ATP:glycerol 3-phosphotransferase</fullName>
    </alternativeName>
    <alternativeName>
        <fullName evidence="11">Glycerokinase</fullName>
        <shortName evidence="11">GK</shortName>
    </alternativeName>
</protein>
<feature type="binding site" evidence="11">
    <location>
        <position position="134"/>
    </location>
    <ligand>
        <name>glycerol</name>
        <dbReference type="ChEBI" id="CHEBI:17754"/>
    </ligand>
</feature>
<evidence type="ECO:0000256" key="9">
    <source>
        <dbReference type="ARBA" id="ARBA00054633"/>
    </source>
</evidence>
<keyword evidence="3 11" id="KW-0808">Transferase</keyword>
<dbReference type="GO" id="GO:0005829">
    <property type="term" value="C:cytosol"/>
    <property type="evidence" value="ECO:0007669"/>
    <property type="project" value="TreeGrafter"/>
</dbReference>
<dbReference type="Gene3D" id="3.30.420.40">
    <property type="match status" value="2"/>
</dbReference>
<dbReference type="EC" id="2.7.1.30" evidence="11"/>
<dbReference type="UniPathway" id="UPA00618">
    <property type="reaction ID" value="UER00672"/>
</dbReference>
<evidence type="ECO:0000256" key="8">
    <source>
        <dbReference type="ARBA" id="ARBA00052101"/>
    </source>
</evidence>
<dbReference type="GO" id="GO:0004370">
    <property type="term" value="F:glycerol kinase activity"/>
    <property type="evidence" value="ECO:0007669"/>
    <property type="project" value="UniProtKB-UniRule"/>
</dbReference>
<evidence type="ECO:0000256" key="3">
    <source>
        <dbReference type="ARBA" id="ARBA00022679"/>
    </source>
</evidence>
<feature type="binding site" evidence="11">
    <location>
        <position position="14"/>
    </location>
    <ligand>
        <name>ATP</name>
        <dbReference type="ChEBI" id="CHEBI:30616"/>
    </ligand>
</feature>
<feature type="binding site" evidence="11">
    <location>
        <position position="16"/>
    </location>
    <ligand>
        <name>ADP</name>
        <dbReference type="ChEBI" id="CHEBI:456216"/>
    </ligand>
</feature>
<gene>
    <name evidence="11 15" type="primary">glpK</name>
    <name evidence="15" type="ORF">BGLFYP119_02041</name>
</gene>
<evidence type="ECO:0000313" key="15">
    <source>
        <dbReference type="EMBL" id="VYT15723.1"/>
    </source>
</evidence>
<comment type="subunit">
    <text evidence="10 11">Homotetramer and homodimer (in equilibrium).</text>
</comment>
<dbReference type="PIRSF" id="PIRSF000538">
    <property type="entry name" value="GlpK"/>
    <property type="match status" value="1"/>
</dbReference>
<feature type="binding site" evidence="11">
    <location>
        <position position="312"/>
    </location>
    <ligand>
        <name>ATP</name>
        <dbReference type="ChEBI" id="CHEBI:30616"/>
    </ligand>
</feature>
<feature type="binding site" evidence="11">
    <location>
        <position position="308"/>
    </location>
    <ligand>
        <name>ATP</name>
        <dbReference type="ChEBI" id="CHEBI:30616"/>
    </ligand>
</feature>
<feature type="binding site" evidence="11">
    <location>
        <position position="12"/>
    </location>
    <ligand>
        <name>ADP</name>
        <dbReference type="ChEBI" id="CHEBI:456216"/>
    </ligand>
</feature>
<dbReference type="Pfam" id="PF02782">
    <property type="entry name" value="FGGY_C"/>
    <property type="match status" value="1"/>
</dbReference>